<proteinExistence type="inferred from homology"/>
<evidence type="ECO:0000259" key="6">
    <source>
        <dbReference type="Pfam" id="PF00441"/>
    </source>
</evidence>
<accession>A0ABT6N5S7</accession>
<evidence type="ECO:0000256" key="3">
    <source>
        <dbReference type="ARBA" id="ARBA00022630"/>
    </source>
</evidence>
<dbReference type="SUPFAM" id="SSF56645">
    <property type="entry name" value="Acyl-CoA dehydrogenase NM domain-like"/>
    <property type="match status" value="1"/>
</dbReference>
<evidence type="ECO:0000256" key="2">
    <source>
        <dbReference type="ARBA" id="ARBA00009347"/>
    </source>
</evidence>
<gene>
    <name evidence="7" type="ORF">QGN17_17205</name>
</gene>
<dbReference type="PANTHER" id="PTHR43884">
    <property type="entry name" value="ACYL-COA DEHYDROGENASE"/>
    <property type="match status" value="1"/>
</dbReference>
<dbReference type="InterPro" id="IPR009075">
    <property type="entry name" value="AcylCo_DH/oxidase_C"/>
</dbReference>
<keyword evidence="5" id="KW-0560">Oxidoreductase</keyword>
<dbReference type="SUPFAM" id="SSF47203">
    <property type="entry name" value="Acyl-CoA dehydrogenase C-terminal domain-like"/>
    <property type="match status" value="1"/>
</dbReference>
<evidence type="ECO:0000256" key="4">
    <source>
        <dbReference type="ARBA" id="ARBA00022827"/>
    </source>
</evidence>
<keyword evidence="4" id="KW-0274">FAD</keyword>
<dbReference type="Pfam" id="PF00441">
    <property type="entry name" value="Acyl-CoA_dh_1"/>
    <property type="match status" value="1"/>
</dbReference>
<evidence type="ECO:0000256" key="5">
    <source>
        <dbReference type="ARBA" id="ARBA00023002"/>
    </source>
</evidence>
<protein>
    <submittedName>
        <fullName evidence="7">Acyl-CoA dehydrogenase</fullName>
    </submittedName>
</protein>
<feature type="domain" description="Acyl-CoA dehydrogenase/oxidase C-terminal" evidence="6">
    <location>
        <begin position="173"/>
        <end position="301"/>
    </location>
</feature>
<evidence type="ECO:0000313" key="7">
    <source>
        <dbReference type="EMBL" id="MDH7640474.1"/>
    </source>
</evidence>
<name>A0ABT6N5S7_9SPHN</name>
<evidence type="ECO:0000256" key="1">
    <source>
        <dbReference type="ARBA" id="ARBA00001974"/>
    </source>
</evidence>
<keyword evidence="8" id="KW-1185">Reference proteome</keyword>
<dbReference type="InterPro" id="IPR037069">
    <property type="entry name" value="AcylCoA_DH/ox_N_sf"/>
</dbReference>
<reference evidence="7" key="1">
    <citation type="submission" date="2023-04" db="EMBL/GenBank/DDBJ databases">
        <title>Sphingomonas sp. MAHUQ-71 isolated from rice field.</title>
        <authorList>
            <person name="Huq M.A."/>
        </authorList>
    </citation>
    <scope>NUCLEOTIDE SEQUENCE</scope>
    <source>
        <strain evidence="7">MAHUQ-71</strain>
    </source>
</reference>
<keyword evidence="3" id="KW-0285">Flavoprotein</keyword>
<dbReference type="PANTHER" id="PTHR43884:SF20">
    <property type="entry name" value="ACYL-COA DEHYDROGENASE FADE28"/>
    <property type="match status" value="1"/>
</dbReference>
<comment type="cofactor">
    <cofactor evidence="1">
        <name>FAD</name>
        <dbReference type="ChEBI" id="CHEBI:57692"/>
    </cofactor>
</comment>
<dbReference type="InterPro" id="IPR036250">
    <property type="entry name" value="AcylCo_DH-like_C"/>
</dbReference>
<dbReference type="EMBL" id="JARYGZ010000003">
    <property type="protein sequence ID" value="MDH7640474.1"/>
    <property type="molecule type" value="Genomic_DNA"/>
</dbReference>
<sequence>MDDAEFLDPFARLLDGVSSPAQVRAAQGGAGISALWSAISESGFLDALVPEEAGGVGLTLRAVGSLVEGLGARATPAPVAETMVARALLAEAGVATPAGPIVLATGSASRVPLAMVAEHVLLDTGRALLLCRLDEGNRRSAGVPGSLAADLAVSGWQTIERPADGLRPIAAVLRAAQIAGAASRLLDMTVAYANERSQFGKPIGKQQAIQQQLSVMAEKMVMARMAARIGTGYALLPTPAAAATAKSVASAAAVDIAAIAHAVHGAIGISEEHDLQLFTRSLHEWRAADGSESYWSAILGRARLADEASTSADFIRTLSSPA</sequence>
<dbReference type="RefSeq" id="WP_281045837.1">
    <property type="nucleotide sequence ID" value="NZ_JARYGZ010000003.1"/>
</dbReference>
<comment type="caution">
    <text evidence="7">The sequence shown here is derived from an EMBL/GenBank/DDBJ whole genome shotgun (WGS) entry which is preliminary data.</text>
</comment>
<evidence type="ECO:0000313" key="8">
    <source>
        <dbReference type="Proteomes" id="UP001160625"/>
    </source>
</evidence>
<dbReference type="InterPro" id="IPR009100">
    <property type="entry name" value="AcylCoA_DH/oxidase_NM_dom_sf"/>
</dbReference>
<dbReference type="Gene3D" id="1.20.140.10">
    <property type="entry name" value="Butyryl-CoA Dehydrogenase, subunit A, domain 3"/>
    <property type="match status" value="1"/>
</dbReference>
<organism evidence="7 8">
    <name type="scientific">Sphingomonas oryzagri</name>
    <dbReference type="NCBI Taxonomy" id="3042314"/>
    <lineage>
        <taxon>Bacteria</taxon>
        <taxon>Pseudomonadati</taxon>
        <taxon>Pseudomonadota</taxon>
        <taxon>Alphaproteobacteria</taxon>
        <taxon>Sphingomonadales</taxon>
        <taxon>Sphingomonadaceae</taxon>
        <taxon>Sphingomonas</taxon>
    </lineage>
</organism>
<comment type="similarity">
    <text evidence="2">Belongs to the acyl-CoA dehydrogenase family.</text>
</comment>
<dbReference type="Gene3D" id="1.10.540.10">
    <property type="entry name" value="Acyl-CoA dehydrogenase/oxidase, N-terminal domain"/>
    <property type="match status" value="1"/>
</dbReference>
<dbReference type="Proteomes" id="UP001160625">
    <property type="component" value="Unassembled WGS sequence"/>
</dbReference>